<evidence type="ECO:0000256" key="10">
    <source>
        <dbReference type="ARBA" id="ARBA00029944"/>
    </source>
</evidence>
<dbReference type="Pfam" id="PF00010">
    <property type="entry name" value="HLH"/>
    <property type="match status" value="1"/>
</dbReference>
<evidence type="ECO:0000256" key="2">
    <source>
        <dbReference type="ARBA" id="ARBA00017633"/>
    </source>
</evidence>
<dbReference type="InterPro" id="IPR036638">
    <property type="entry name" value="HLH_DNA-bd_sf"/>
</dbReference>
<dbReference type="GO" id="GO:0090575">
    <property type="term" value="C:RNA polymerase II transcription regulator complex"/>
    <property type="evidence" value="ECO:0007669"/>
    <property type="project" value="TreeGrafter"/>
</dbReference>
<keyword evidence="5" id="KW-0805">Transcription regulation</keyword>
<evidence type="ECO:0000256" key="7">
    <source>
        <dbReference type="ARBA" id="ARBA00023159"/>
    </source>
</evidence>
<feature type="compositionally biased region" description="Acidic residues" evidence="11">
    <location>
        <begin position="1"/>
        <end position="15"/>
    </location>
</feature>
<dbReference type="OrthoDB" id="8964853at2759"/>
<dbReference type="GO" id="GO:0003677">
    <property type="term" value="F:DNA binding"/>
    <property type="evidence" value="ECO:0007669"/>
    <property type="project" value="UniProtKB-KW"/>
</dbReference>
<feature type="domain" description="BHLH" evidence="12">
    <location>
        <begin position="24"/>
        <end position="75"/>
    </location>
</feature>
<gene>
    <name evidence="13" type="ORF">TCAL_12864</name>
</gene>
<evidence type="ECO:0000256" key="5">
    <source>
        <dbReference type="ARBA" id="ARBA00023015"/>
    </source>
</evidence>
<feature type="region of interest" description="Disordered" evidence="11">
    <location>
        <begin position="152"/>
        <end position="188"/>
    </location>
</feature>
<feature type="region of interest" description="Disordered" evidence="11">
    <location>
        <begin position="1"/>
        <end position="23"/>
    </location>
</feature>
<dbReference type="GO" id="GO:0046983">
    <property type="term" value="F:protein dimerization activity"/>
    <property type="evidence" value="ECO:0007669"/>
    <property type="project" value="InterPro"/>
</dbReference>
<dbReference type="GO" id="GO:0003700">
    <property type="term" value="F:DNA-binding transcription factor activity"/>
    <property type="evidence" value="ECO:0007669"/>
    <property type="project" value="TreeGrafter"/>
</dbReference>
<evidence type="ECO:0000313" key="13">
    <source>
        <dbReference type="EMBL" id="TRY80087.1"/>
    </source>
</evidence>
<name>A0A553PQX5_TIGCA</name>
<evidence type="ECO:0000313" key="14">
    <source>
        <dbReference type="Proteomes" id="UP000318571"/>
    </source>
</evidence>
<dbReference type="Proteomes" id="UP000318571">
    <property type="component" value="Chromosome 6"/>
</dbReference>
<keyword evidence="3" id="KW-0678">Repressor</keyword>
<dbReference type="PANTHER" id="PTHR10328:SF3">
    <property type="entry name" value="PROTEIN MAX"/>
    <property type="match status" value="1"/>
</dbReference>
<accession>A0A553PQX5</accession>
<keyword evidence="8" id="KW-0804">Transcription</keyword>
<organism evidence="13 14">
    <name type="scientific">Tigriopus californicus</name>
    <name type="common">Marine copepod</name>
    <dbReference type="NCBI Taxonomy" id="6832"/>
    <lineage>
        <taxon>Eukaryota</taxon>
        <taxon>Metazoa</taxon>
        <taxon>Ecdysozoa</taxon>
        <taxon>Arthropoda</taxon>
        <taxon>Crustacea</taxon>
        <taxon>Multicrustacea</taxon>
        <taxon>Hexanauplia</taxon>
        <taxon>Copepoda</taxon>
        <taxon>Harpacticoida</taxon>
        <taxon>Harpacticidae</taxon>
        <taxon>Tigriopus</taxon>
    </lineage>
</organism>
<evidence type="ECO:0000256" key="9">
    <source>
        <dbReference type="ARBA" id="ARBA00023242"/>
    </source>
</evidence>
<evidence type="ECO:0000259" key="12">
    <source>
        <dbReference type="PROSITE" id="PS50888"/>
    </source>
</evidence>
<evidence type="ECO:0000256" key="11">
    <source>
        <dbReference type="SAM" id="MobiDB-lite"/>
    </source>
</evidence>
<proteinExistence type="inferred from homology"/>
<keyword evidence="14" id="KW-1185">Reference proteome</keyword>
<dbReference type="CDD" id="cd11406">
    <property type="entry name" value="bHLHzip_Max"/>
    <property type="match status" value="1"/>
</dbReference>
<dbReference type="STRING" id="6832.A0A553PQX5"/>
<dbReference type="PANTHER" id="PTHR10328">
    <property type="entry name" value="PROTEIN MAX MYC-ASSOCIATED FACTOR X"/>
    <property type="match status" value="1"/>
</dbReference>
<evidence type="ECO:0000256" key="4">
    <source>
        <dbReference type="ARBA" id="ARBA00022553"/>
    </source>
</evidence>
<keyword evidence="4" id="KW-0597">Phosphoprotein</keyword>
<comment type="caution">
    <text evidence="13">The sequence shown here is derived from an EMBL/GenBank/DDBJ whole genome shotgun (WGS) entry which is preliminary data.</text>
</comment>
<dbReference type="FunFam" id="4.10.280.10:FF:000023">
    <property type="entry name" value="MAX isoform 13"/>
    <property type="match status" value="1"/>
</dbReference>
<evidence type="ECO:0000256" key="8">
    <source>
        <dbReference type="ARBA" id="ARBA00023163"/>
    </source>
</evidence>
<dbReference type="GO" id="GO:0045944">
    <property type="term" value="P:positive regulation of transcription by RNA polymerase II"/>
    <property type="evidence" value="ECO:0007669"/>
    <property type="project" value="TreeGrafter"/>
</dbReference>
<dbReference type="SMART" id="SM00353">
    <property type="entry name" value="HLH"/>
    <property type="match status" value="1"/>
</dbReference>
<evidence type="ECO:0000256" key="6">
    <source>
        <dbReference type="ARBA" id="ARBA00023125"/>
    </source>
</evidence>
<keyword evidence="9" id="KW-0539">Nucleus</keyword>
<dbReference type="SUPFAM" id="SSF47459">
    <property type="entry name" value="HLH, helix-loop-helix DNA-binding domain"/>
    <property type="match status" value="1"/>
</dbReference>
<dbReference type="EMBL" id="VCGU01000002">
    <property type="protein sequence ID" value="TRY80087.1"/>
    <property type="molecule type" value="Genomic_DNA"/>
</dbReference>
<keyword evidence="6" id="KW-0238">DNA-binding</keyword>
<keyword evidence="7" id="KW-0010">Activator</keyword>
<protein>
    <recommendedName>
        <fullName evidence="2">Protein max</fullName>
    </recommendedName>
    <alternativeName>
        <fullName evidence="10">Myc-associated factor X</fullName>
    </alternativeName>
</protein>
<reference evidence="13 14" key="1">
    <citation type="journal article" date="2018" name="Nat. Ecol. Evol.">
        <title>Genomic signatures of mitonuclear coevolution across populations of Tigriopus californicus.</title>
        <authorList>
            <person name="Barreto F.S."/>
            <person name="Watson E.T."/>
            <person name="Lima T.G."/>
            <person name="Willett C.S."/>
            <person name="Edmands S."/>
            <person name="Li W."/>
            <person name="Burton R.S."/>
        </authorList>
    </citation>
    <scope>NUCLEOTIDE SEQUENCE [LARGE SCALE GENOMIC DNA]</scope>
    <source>
        <strain evidence="13 14">San Diego</strain>
    </source>
</reference>
<dbReference type="AlphaFoldDB" id="A0A553PQX5"/>
<evidence type="ECO:0000256" key="1">
    <source>
        <dbReference type="ARBA" id="ARBA00007628"/>
    </source>
</evidence>
<dbReference type="Gene3D" id="4.10.280.10">
    <property type="entry name" value="Helix-loop-helix DNA-binding domain"/>
    <property type="match status" value="1"/>
</dbReference>
<sequence length="236" mass="25133">MSDDNVDIDVDSDEEGLSKGPFVDKRAHHNALERKRRDHIKESFCGLRDAIPTMHGDKSSRAQILKKASEYISFMREKNSVHQQEIDSLKKINTHMEEQIRALESAKTSGIYSSPADVLEAAGLNFEIPPEVATSMEELSSAAAAVAATAAPATSSNYEGGSGSDTSDGSGTIYHRSSAPAAQGIPQQVQRATVVTTATQGGGIRSIQPGQSLLIAPAGHHVASSNGEPVLKRMRP</sequence>
<comment type="similarity">
    <text evidence="1">Belongs to the MAX family.</text>
</comment>
<dbReference type="PROSITE" id="PS50888">
    <property type="entry name" value="BHLH"/>
    <property type="match status" value="1"/>
</dbReference>
<dbReference type="InterPro" id="IPR011598">
    <property type="entry name" value="bHLH_dom"/>
</dbReference>
<evidence type="ECO:0000256" key="3">
    <source>
        <dbReference type="ARBA" id="ARBA00022491"/>
    </source>
</evidence>